<reference evidence="2 3" key="1">
    <citation type="submission" date="2024-04" db="EMBL/GenBank/DDBJ databases">
        <title>Tritrichomonas musculus Genome.</title>
        <authorList>
            <person name="Alves-Ferreira E."/>
            <person name="Grigg M."/>
            <person name="Lorenzi H."/>
            <person name="Galac M."/>
        </authorList>
    </citation>
    <scope>NUCLEOTIDE SEQUENCE [LARGE SCALE GENOMIC DNA]</scope>
    <source>
        <strain evidence="2 3">EAF2021</strain>
    </source>
</reference>
<dbReference type="SUPFAM" id="SSF49785">
    <property type="entry name" value="Galactose-binding domain-like"/>
    <property type="match status" value="1"/>
</dbReference>
<sequence>MSANTTNTLILSSAGLKNIVSSNKVYGEDFTFIFGKEKYTMSNVLAEFLSPKVSKLRKTDPTIDHISYDKLENISNIEDEQEFDNIFVKNILSLITKLTKGEHIELKDEYIPKLQLISILLENEELFQKLNEFSSTNNIDDCIHRLELFEYFQEISKTSAFDYSTLIDQISSQFYSIDQTKLKHLPRSTLLRIISSDKLKLESEDSLYDFIESIFEDKSDMTIYDFYESIELNALSESKFREFVSKFDYNELSSCQWTNFQSCFYMNNREFKLRDNRYSQTIPKTKGSEVKYSGDGFNGIIRSLTINMNGNVDDKNCVSITSSSVLGSGYPAKFAADLDSSDFFHSASESTSWLRYDFKERKVCPTHYSIRTHNDGNSSPRSWVIEGSNTGSDGDWQALDTQTGNSIFQPNKSVSHTFEINQSNAKHVFYQYLRIRSTGPNNNYWNYFAIEALEFFGFVLPSI</sequence>
<dbReference type="InterPro" id="IPR000421">
    <property type="entry name" value="FA58C"/>
</dbReference>
<evidence type="ECO:0000259" key="1">
    <source>
        <dbReference type="Pfam" id="PF00754"/>
    </source>
</evidence>
<name>A0ABR2HA04_9EUKA</name>
<dbReference type="Proteomes" id="UP001470230">
    <property type="component" value="Unassembled WGS sequence"/>
</dbReference>
<protein>
    <recommendedName>
        <fullName evidence="1">F5/8 type C domain-containing protein</fullName>
    </recommendedName>
</protein>
<proteinExistence type="predicted"/>
<dbReference type="InterPro" id="IPR008979">
    <property type="entry name" value="Galactose-bd-like_sf"/>
</dbReference>
<gene>
    <name evidence="2" type="ORF">M9Y10_025204</name>
</gene>
<dbReference type="EMBL" id="JAPFFF010000036">
    <property type="protein sequence ID" value="KAK8843017.1"/>
    <property type="molecule type" value="Genomic_DNA"/>
</dbReference>
<evidence type="ECO:0000313" key="2">
    <source>
        <dbReference type="EMBL" id="KAK8843017.1"/>
    </source>
</evidence>
<dbReference type="Gene3D" id="2.60.120.260">
    <property type="entry name" value="Galactose-binding domain-like"/>
    <property type="match status" value="1"/>
</dbReference>
<evidence type="ECO:0000313" key="3">
    <source>
        <dbReference type="Proteomes" id="UP001470230"/>
    </source>
</evidence>
<dbReference type="Pfam" id="PF00754">
    <property type="entry name" value="F5_F8_type_C"/>
    <property type="match status" value="1"/>
</dbReference>
<comment type="caution">
    <text evidence="2">The sequence shown here is derived from an EMBL/GenBank/DDBJ whole genome shotgun (WGS) entry which is preliminary data.</text>
</comment>
<feature type="domain" description="F5/8 type C" evidence="1">
    <location>
        <begin position="319"/>
        <end position="445"/>
    </location>
</feature>
<keyword evidence="3" id="KW-1185">Reference proteome</keyword>
<organism evidence="2 3">
    <name type="scientific">Tritrichomonas musculus</name>
    <dbReference type="NCBI Taxonomy" id="1915356"/>
    <lineage>
        <taxon>Eukaryota</taxon>
        <taxon>Metamonada</taxon>
        <taxon>Parabasalia</taxon>
        <taxon>Tritrichomonadida</taxon>
        <taxon>Tritrichomonadidae</taxon>
        <taxon>Tritrichomonas</taxon>
    </lineage>
</organism>
<accession>A0ABR2HA04</accession>